<dbReference type="AlphaFoldDB" id="A0A2S8SQS2"/>
<comment type="caution">
    <text evidence="2">The sequence shown here is derived from an EMBL/GenBank/DDBJ whole genome shotgun (WGS) entry which is preliminary data.</text>
</comment>
<dbReference type="Gene3D" id="3.40.50.1820">
    <property type="entry name" value="alpha/beta hydrolase"/>
    <property type="match status" value="1"/>
</dbReference>
<organism evidence="2 3">
    <name type="scientific">Abditibacterium utsteinense</name>
    <dbReference type="NCBI Taxonomy" id="1960156"/>
    <lineage>
        <taxon>Bacteria</taxon>
        <taxon>Pseudomonadati</taxon>
        <taxon>Abditibacteriota</taxon>
        <taxon>Abditibacteriia</taxon>
        <taxon>Abditibacteriales</taxon>
        <taxon>Abditibacteriaceae</taxon>
        <taxon>Abditibacterium</taxon>
    </lineage>
</organism>
<dbReference type="InterPro" id="IPR009199">
    <property type="entry name" value="PhoPQ-act_pathogen-rel_PqaA"/>
</dbReference>
<keyword evidence="1" id="KW-0732">Signal</keyword>
<protein>
    <submittedName>
        <fullName evidence="2">PhoPQ-activated pathogenicity-related protein</fullName>
    </submittedName>
</protein>
<dbReference type="PANTHER" id="PTHR31497:SF0">
    <property type="entry name" value="AUTOCRINE PROLIFERATION REPRESSOR PROTEIN A"/>
    <property type="match status" value="1"/>
</dbReference>
<keyword evidence="3" id="KW-1185">Reference proteome</keyword>
<evidence type="ECO:0000313" key="2">
    <source>
        <dbReference type="EMBL" id="PQV63140.1"/>
    </source>
</evidence>
<dbReference type="SUPFAM" id="SSF53474">
    <property type="entry name" value="alpha/beta-Hydrolases"/>
    <property type="match status" value="1"/>
</dbReference>
<feature type="chain" id="PRO_5015566012" evidence="1">
    <location>
        <begin position="25"/>
        <end position="473"/>
    </location>
</feature>
<feature type="signal peptide" evidence="1">
    <location>
        <begin position="1"/>
        <end position="24"/>
    </location>
</feature>
<dbReference type="PANTHER" id="PTHR31497">
    <property type="entry name" value="AUTOCRINE PROLIFERATION REPRESSOR PROTEIN A"/>
    <property type="match status" value="1"/>
</dbReference>
<dbReference type="InterPro" id="IPR029058">
    <property type="entry name" value="AB_hydrolase_fold"/>
</dbReference>
<accession>A0A2S8SQS2</accession>
<dbReference type="PROSITE" id="PS51257">
    <property type="entry name" value="PROKAR_LIPOPROTEIN"/>
    <property type="match status" value="1"/>
</dbReference>
<evidence type="ECO:0000313" key="3">
    <source>
        <dbReference type="Proteomes" id="UP000237684"/>
    </source>
</evidence>
<proteinExistence type="predicted"/>
<reference evidence="2 3" key="1">
    <citation type="journal article" date="2018" name="Syst. Appl. Microbiol.">
        <title>Abditibacterium utsteinense sp. nov., the first cultivated member of candidate phylum FBP, isolated from ice-free Antarctic soil samples.</title>
        <authorList>
            <person name="Tahon G."/>
            <person name="Tytgat B."/>
            <person name="Lebbe L."/>
            <person name="Carlier A."/>
            <person name="Willems A."/>
        </authorList>
    </citation>
    <scope>NUCLEOTIDE SEQUENCE [LARGE SCALE GENOMIC DNA]</scope>
    <source>
        <strain evidence="2 3">LMG 29911</strain>
    </source>
</reference>
<name>A0A2S8SQS2_9BACT</name>
<dbReference type="Pfam" id="PF10142">
    <property type="entry name" value="PhoPQ_related"/>
    <property type="match status" value="1"/>
</dbReference>
<dbReference type="EMBL" id="NIGF01000015">
    <property type="protein sequence ID" value="PQV63140.1"/>
    <property type="molecule type" value="Genomic_DNA"/>
</dbReference>
<dbReference type="RefSeq" id="WP_106380728.1">
    <property type="nucleotide sequence ID" value="NZ_NIGF01000015.1"/>
</dbReference>
<dbReference type="OrthoDB" id="8950502at2"/>
<gene>
    <name evidence="2" type="ORF">B1R32_11547</name>
</gene>
<dbReference type="Proteomes" id="UP000237684">
    <property type="component" value="Unassembled WGS sequence"/>
</dbReference>
<dbReference type="InParanoid" id="A0A2S8SQS2"/>
<evidence type="ECO:0000256" key="1">
    <source>
        <dbReference type="SAM" id="SignalP"/>
    </source>
</evidence>
<sequence length="473" mass="51915">MNFKPFPLFLLALAGCQPAPQSVAAPQSASPDKMPAPTLIKTQTILDKYLARPETAYKWQEITDGEFAPGDGDANLRLTSQTWQGKAWTHRLQIFRPQKMKFPDAAILNISYGSGSIADTFIGKSLADATGALVVNVFDVPNQPLFERTEDELIAYTFAKYLETGDETWPLLLPMTKSVTQAMNALQEWSGKKSDANNGAQLIDTRDGENPQKIKRFIVSGASKRGWTTYLAAASDKRIVGAIPIVYNNLDLPKQIAHQHEIWKETSPQIAPYAESGLFEQMQTERGKKLIEMVDPFAIRARLTMPKLLINATNDAYWPLDSLGIYRAALPNPTDLLHVPNAPHSLGDGAINALGSAAAWSVLVLQGQSAPTFDFKVKSGAQVHTFSIQSEAAPQKVRVWFASSPSKDFRNATWKAIELRGQGGKFEVSLADAQIFAAGKYVQAFGEIEISAQPLPLRLSSDLWQSQKTNSAP</sequence>